<comment type="caution">
    <text evidence="1">The sequence shown here is derived from an EMBL/GenBank/DDBJ whole genome shotgun (WGS) entry which is preliminary data.</text>
</comment>
<proteinExistence type="predicted"/>
<dbReference type="Proteomes" id="UP000240996">
    <property type="component" value="Unassembled WGS sequence"/>
</dbReference>
<accession>A0A2T4YMQ6</accession>
<protein>
    <submittedName>
        <fullName evidence="1">Uncharacterized protein</fullName>
    </submittedName>
</protein>
<sequence>MADVSTFGLMLGSSVIAAALTHGVTAVKDGISTKKTADYSALYLAMTLEAYARECSNMLSESEMALASDDNAGKRHAYLPEFPAVPTTVDWKSLGIEITAMALALPVLIATTNVSIGTTWDLTEEDLALTELHEAGAEIGLQCFALARDVREKRSIPPLALNEKWNAFSHLINKQAEYAGLREKKETSHRIMIRGMDHAADAPDQTDVRG</sequence>
<dbReference type="AlphaFoldDB" id="A0A2T4YMQ6"/>
<keyword evidence="2" id="KW-1185">Reference proteome</keyword>
<reference evidence="1 2" key="1">
    <citation type="submission" date="2018-04" db="EMBL/GenBank/DDBJ databases">
        <title>Genomic Encyclopedia of Type Strains, Phase III (KMG-III): the genomes of soil and plant-associated and newly described type strains.</title>
        <authorList>
            <person name="Whitman W."/>
        </authorList>
    </citation>
    <scope>NUCLEOTIDE SEQUENCE [LARGE SCALE GENOMIC DNA]</scope>
    <source>
        <strain evidence="1 2">NW12</strain>
    </source>
</reference>
<evidence type="ECO:0000313" key="2">
    <source>
        <dbReference type="Proteomes" id="UP000240996"/>
    </source>
</evidence>
<organism evidence="1 2">
    <name type="scientific">Sphingomonas aerolata</name>
    <dbReference type="NCBI Taxonomy" id="185951"/>
    <lineage>
        <taxon>Bacteria</taxon>
        <taxon>Pseudomonadati</taxon>
        <taxon>Pseudomonadota</taxon>
        <taxon>Alphaproteobacteria</taxon>
        <taxon>Sphingomonadales</taxon>
        <taxon>Sphingomonadaceae</taxon>
        <taxon>Sphingomonas</taxon>
    </lineage>
</organism>
<dbReference type="RefSeq" id="WP_167396768.1">
    <property type="nucleotide sequence ID" value="NZ_PZZN01000003.1"/>
</dbReference>
<name>A0A2T4YMQ6_9SPHN</name>
<dbReference type="EMBL" id="PZZN01000003">
    <property type="protein sequence ID" value="PTM44695.1"/>
    <property type="molecule type" value="Genomic_DNA"/>
</dbReference>
<evidence type="ECO:0000313" key="1">
    <source>
        <dbReference type="EMBL" id="PTM44695.1"/>
    </source>
</evidence>
<gene>
    <name evidence="1" type="ORF">C8J24_2902</name>
</gene>